<evidence type="ECO:0000313" key="1">
    <source>
        <dbReference type="EMBL" id="KAJ8641026.1"/>
    </source>
</evidence>
<gene>
    <name evidence="1" type="ORF">MRB53_017720</name>
</gene>
<sequence length="402" mass="43486">MFKIWFLTLLILQIYFTEQAVITAASVGGGTTTTIPTPFGSSNPKLSNAYTALQAWKSAITGDPSGILKTWVGTNVCAYGGVFCAEAQDMSTELLVAGIDLNHASLQGSLVKELSLLSDLLILHLNSNRFSGTIPDSFRDLQNLSELDLSNNQFSGPFPLLTLQLPNLLYLDIRYNKFSGQIPEELFNRGLDAIFLNNNMFQGQIPQSLGNSPASVITLANNNLSGSIPASFGYMGPRIKEISFFNNHLTGCIPEGVGFLTDMEVLDVSHNALSGHLPDTLSCLSGVEVLNLAYNQLSGDLPDIVCSLKSLVNLTVSYNYFSGFSQECSKLVFRSVGFDFSGNCIPGKNMQRPPPECSEIPGDLNCLRVPSAKPLMCETMDQIPGVIHPRSYVFGPSMTGSP</sequence>
<name>A0ACC2M5V8_PERAE</name>
<accession>A0ACC2M5V8</accession>
<keyword evidence="2" id="KW-1185">Reference proteome</keyword>
<evidence type="ECO:0000313" key="2">
    <source>
        <dbReference type="Proteomes" id="UP001234297"/>
    </source>
</evidence>
<dbReference type="EMBL" id="CM056813">
    <property type="protein sequence ID" value="KAJ8641026.1"/>
    <property type="molecule type" value="Genomic_DNA"/>
</dbReference>
<reference evidence="1 2" key="1">
    <citation type="journal article" date="2022" name="Hortic Res">
        <title>A haplotype resolved chromosomal level avocado genome allows analysis of novel avocado genes.</title>
        <authorList>
            <person name="Nath O."/>
            <person name="Fletcher S.J."/>
            <person name="Hayward A."/>
            <person name="Shaw L.M."/>
            <person name="Masouleh A.K."/>
            <person name="Furtado A."/>
            <person name="Henry R.J."/>
            <person name="Mitter N."/>
        </authorList>
    </citation>
    <scope>NUCLEOTIDE SEQUENCE [LARGE SCALE GENOMIC DNA]</scope>
    <source>
        <strain evidence="2">cv. Hass</strain>
    </source>
</reference>
<dbReference type="Proteomes" id="UP001234297">
    <property type="component" value="Chromosome 5"/>
</dbReference>
<proteinExistence type="predicted"/>
<comment type="caution">
    <text evidence="1">The sequence shown here is derived from an EMBL/GenBank/DDBJ whole genome shotgun (WGS) entry which is preliminary data.</text>
</comment>
<organism evidence="1 2">
    <name type="scientific">Persea americana</name>
    <name type="common">Avocado</name>
    <dbReference type="NCBI Taxonomy" id="3435"/>
    <lineage>
        <taxon>Eukaryota</taxon>
        <taxon>Viridiplantae</taxon>
        <taxon>Streptophyta</taxon>
        <taxon>Embryophyta</taxon>
        <taxon>Tracheophyta</taxon>
        <taxon>Spermatophyta</taxon>
        <taxon>Magnoliopsida</taxon>
        <taxon>Magnoliidae</taxon>
        <taxon>Laurales</taxon>
        <taxon>Lauraceae</taxon>
        <taxon>Persea</taxon>
    </lineage>
</organism>
<protein>
    <submittedName>
        <fullName evidence="1">Uncharacterized protein</fullName>
    </submittedName>
</protein>